<evidence type="ECO:0000256" key="1">
    <source>
        <dbReference type="SAM" id="Phobius"/>
    </source>
</evidence>
<evidence type="ECO:0000313" key="2">
    <source>
        <dbReference type="EMBL" id="TYP49796.1"/>
    </source>
</evidence>
<keyword evidence="3" id="KW-1185">Reference proteome</keyword>
<sequence>MQNTLLELLYVMCGIVSFVAAYHAFTGKEQQNRIGTSLFWASLGIIFVFGKYMPKNVVGIMILVMAGLAAFKQVRVGRFYTPPAEFRERKAGEIGDRLFIPALAIAVAAFGVAQYTKLGGLVGLGIGAVVALVLSLAVTGAGLKEAGRESGRLLHQVGPASILPQLLAALGALFNTAGVGDVISKGINAVFPGNNVVLGVVAYCVGMALFTMIMGNAFAAFAVITAGVGVPLVLNQGADPAVAAALAMTAGYCGTLMTPMAANFNIVSASILELKDKYMIIKKQVPVGIVLLVIHVILMLALAF</sequence>
<reference evidence="2 3" key="1">
    <citation type="submission" date="2019-07" db="EMBL/GenBank/DDBJ databases">
        <title>Genomic Encyclopedia of Type Strains, Phase I: the one thousand microbial genomes (KMG-I) project.</title>
        <authorList>
            <person name="Kyrpides N."/>
        </authorList>
    </citation>
    <scope>NUCLEOTIDE SEQUENCE [LARGE SCALE GENOMIC DNA]</scope>
    <source>
        <strain evidence="2 3">DSM 16647</strain>
    </source>
</reference>
<dbReference type="Proteomes" id="UP000322294">
    <property type="component" value="Unassembled WGS sequence"/>
</dbReference>
<dbReference type="AlphaFoldDB" id="A0A5S5AH48"/>
<dbReference type="InterPro" id="IPR009323">
    <property type="entry name" value="DUF979"/>
</dbReference>
<keyword evidence="1" id="KW-1133">Transmembrane helix</keyword>
<keyword evidence="1" id="KW-0812">Transmembrane</keyword>
<keyword evidence="1" id="KW-0472">Membrane</keyword>
<name>A0A5S5AH48_9FIRM</name>
<protein>
    <submittedName>
        <fullName evidence="2">Putative membrane protein</fullName>
    </submittedName>
</protein>
<feature type="transmembrane region" description="Helical" evidence="1">
    <location>
        <begin position="121"/>
        <end position="141"/>
    </location>
</feature>
<feature type="transmembrane region" description="Helical" evidence="1">
    <location>
        <begin position="186"/>
        <end position="210"/>
    </location>
</feature>
<feature type="transmembrane region" description="Helical" evidence="1">
    <location>
        <begin position="37"/>
        <end position="53"/>
    </location>
</feature>
<dbReference type="RefSeq" id="WP_148867806.1">
    <property type="nucleotide sequence ID" value="NZ_VNHO01000029.1"/>
</dbReference>
<feature type="transmembrane region" description="Helical" evidence="1">
    <location>
        <begin position="6"/>
        <end position="25"/>
    </location>
</feature>
<feature type="transmembrane region" description="Helical" evidence="1">
    <location>
        <begin position="285"/>
        <end position="303"/>
    </location>
</feature>
<feature type="transmembrane region" description="Helical" evidence="1">
    <location>
        <begin position="98"/>
        <end position="115"/>
    </location>
</feature>
<dbReference type="EMBL" id="VNHO01000029">
    <property type="protein sequence ID" value="TYP49796.1"/>
    <property type="molecule type" value="Genomic_DNA"/>
</dbReference>
<gene>
    <name evidence="2" type="ORF">LZ11_02121</name>
</gene>
<accession>A0A5S5AH48</accession>
<feature type="transmembrane region" description="Helical" evidence="1">
    <location>
        <begin position="153"/>
        <end position="174"/>
    </location>
</feature>
<dbReference type="OrthoDB" id="1689651at2"/>
<comment type="caution">
    <text evidence="2">The sequence shown here is derived from an EMBL/GenBank/DDBJ whole genome shotgun (WGS) entry which is preliminary data.</text>
</comment>
<feature type="transmembrane region" description="Helical" evidence="1">
    <location>
        <begin position="59"/>
        <end position="77"/>
    </location>
</feature>
<organism evidence="2 3">
    <name type="scientific">Thermosediminibacter litoriperuensis</name>
    <dbReference type="NCBI Taxonomy" id="291989"/>
    <lineage>
        <taxon>Bacteria</taxon>
        <taxon>Bacillati</taxon>
        <taxon>Bacillota</taxon>
        <taxon>Clostridia</taxon>
        <taxon>Thermosediminibacterales</taxon>
        <taxon>Thermosediminibacteraceae</taxon>
        <taxon>Thermosediminibacter</taxon>
    </lineage>
</organism>
<feature type="transmembrane region" description="Helical" evidence="1">
    <location>
        <begin position="240"/>
        <end position="264"/>
    </location>
</feature>
<proteinExistence type="predicted"/>
<dbReference type="Pfam" id="PF06166">
    <property type="entry name" value="DUF979"/>
    <property type="match status" value="1"/>
</dbReference>
<evidence type="ECO:0000313" key="3">
    <source>
        <dbReference type="Proteomes" id="UP000322294"/>
    </source>
</evidence>